<dbReference type="EMBL" id="BDQG01000001">
    <property type="protein sequence ID" value="GAW67152.1"/>
    <property type="molecule type" value="Genomic_DNA"/>
</dbReference>
<keyword evidence="3" id="KW-1185">Reference proteome</keyword>
<protein>
    <submittedName>
        <fullName evidence="2">Uncharacterized protein</fullName>
    </submittedName>
</protein>
<dbReference type="Proteomes" id="UP000194153">
    <property type="component" value="Unassembled WGS sequence"/>
</dbReference>
<comment type="caution">
    <text evidence="2">The sequence shown here is derived from an EMBL/GenBank/DDBJ whole genome shotgun (WGS) entry which is preliminary data.</text>
</comment>
<gene>
    <name evidence="2" type="ORF">GPEL0_01f2835</name>
</gene>
<name>A0ABQ0MK32_9BACT</name>
<evidence type="ECO:0000256" key="1">
    <source>
        <dbReference type="SAM" id="Phobius"/>
    </source>
</evidence>
<feature type="transmembrane region" description="Helical" evidence="1">
    <location>
        <begin position="27"/>
        <end position="52"/>
    </location>
</feature>
<dbReference type="RefSeq" id="WP_085813439.1">
    <property type="nucleotide sequence ID" value="NZ_BDQG01000001.1"/>
</dbReference>
<proteinExistence type="predicted"/>
<keyword evidence="1" id="KW-1133">Transmembrane helix</keyword>
<sequence>MLKSVLCILLLAALAYAAWIEWSILSSAGLLWGIFFGLFILPFALFAVLGFAPKKIMARE</sequence>
<organism evidence="2 3">
    <name type="scientific">Geoanaerobacter pelophilus</name>
    <dbReference type="NCBI Taxonomy" id="60036"/>
    <lineage>
        <taxon>Bacteria</taxon>
        <taxon>Pseudomonadati</taxon>
        <taxon>Thermodesulfobacteriota</taxon>
        <taxon>Desulfuromonadia</taxon>
        <taxon>Geobacterales</taxon>
        <taxon>Geobacteraceae</taxon>
        <taxon>Geoanaerobacter</taxon>
    </lineage>
</organism>
<reference evidence="3" key="2">
    <citation type="submission" date="2017-05" db="EMBL/GenBank/DDBJ databases">
        <title>Draft genome sequence of Geobacter pelophilus, a iron(III)-reducing bacteria.</title>
        <authorList>
            <person name="Aoyagi T."/>
            <person name="Koike H."/>
            <person name="Morita T."/>
            <person name="Sato Y."/>
            <person name="Habe H."/>
            <person name="Hori T."/>
        </authorList>
    </citation>
    <scope>NUCLEOTIDE SEQUENCE [LARGE SCALE GENOMIC DNA]</scope>
    <source>
        <strain evidence="3">Drf2</strain>
    </source>
</reference>
<evidence type="ECO:0000313" key="2">
    <source>
        <dbReference type="EMBL" id="GAW67152.1"/>
    </source>
</evidence>
<reference evidence="2 3" key="1">
    <citation type="submission" date="2017-04" db="EMBL/GenBank/DDBJ databases">
        <authorList>
            <consortium name="Geobacter pelophilus Genome Sequencing"/>
            <person name="Aoyagi T."/>
            <person name="Koike H."/>
            <person name="Hori T."/>
        </authorList>
    </citation>
    <scope>NUCLEOTIDE SEQUENCE [LARGE SCALE GENOMIC DNA]</scope>
    <source>
        <strain evidence="2 3">Drf2</strain>
    </source>
</reference>
<accession>A0ABQ0MK32</accession>
<keyword evidence="1" id="KW-0812">Transmembrane</keyword>
<keyword evidence="1" id="KW-0472">Membrane</keyword>
<evidence type="ECO:0000313" key="3">
    <source>
        <dbReference type="Proteomes" id="UP000194153"/>
    </source>
</evidence>